<gene>
    <name evidence="1" type="ORF">CALMAC_LOCUS10515</name>
</gene>
<accession>A0A653CN86</accession>
<protein>
    <submittedName>
        <fullName evidence="1">Uncharacterized protein</fullName>
    </submittedName>
</protein>
<name>A0A653CN86_CALMS</name>
<dbReference type="EMBL" id="CAACVG010008336">
    <property type="protein sequence ID" value="VEN49385.1"/>
    <property type="molecule type" value="Genomic_DNA"/>
</dbReference>
<dbReference type="Proteomes" id="UP000410492">
    <property type="component" value="Unassembled WGS sequence"/>
</dbReference>
<proteinExistence type="predicted"/>
<reference evidence="1 2" key="1">
    <citation type="submission" date="2019-01" db="EMBL/GenBank/DDBJ databases">
        <authorList>
            <person name="Sayadi A."/>
        </authorList>
    </citation>
    <scope>NUCLEOTIDE SEQUENCE [LARGE SCALE GENOMIC DNA]</scope>
</reference>
<keyword evidence="2" id="KW-1185">Reference proteome</keyword>
<evidence type="ECO:0000313" key="2">
    <source>
        <dbReference type="Proteomes" id="UP000410492"/>
    </source>
</evidence>
<sequence length="88" mass="9675">MCVDGFSAEGTQKYGSRVTVCKPSTGGDASKQEFDTSQNGVNRKLFSAVIFVGNPNISAANNTEHRVLRRSRAFVTNLAWRYVQSKTD</sequence>
<evidence type="ECO:0000313" key="1">
    <source>
        <dbReference type="EMBL" id="VEN49385.1"/>
    </source>
</evidence>
<dbReference type="AlphaFoldDB" id="A0A653CN86"/>
<organism evidence="1 2">
    <name type="scientific">Callosobruchus maculatus</name>
    <name type="common">Southern cowpea weevil</name>
    <name type="synonym">Pulse bruchid</name>
    <dbReference type="NCBI Taxonomy" id="64391"/>
    <lineage>
        <taxon>Eukaryota</taxon>
        <taxon>Metazoa</taxon>
        <taxon>Ecdysozoa</taxon>
        <taxon>Arthropoda</taxon>
        <taxon>Hexapoda</taxon>
        <taxon>Insecta</taxon>
        <taxon>Pterygota</taxon>
        <taxon>Neoptera</taxon>
        <taxon>Endopterygota</taxon>
        <taxon>Coleoptera</taxon>
        <taxon>Polyphaga</taxon>
        <taxon>Cucujiformia</taxon>
        <taxon>Chrysomeloidea</taxon>
        <taxon>Chrysomelidae</taxon>
        <taxon>Bruchinae</taxon>
        <taxon>Bruchini</taxon>
        <taxon>Callosobruchus</taxon>
    </lineage>
</organism>